<dbReference type="PANTHER" id="PTHR48041:SF84">
    <property type="entry name" value="ABC TRANSPORTER DOMAIN-CONTAINING PROTEIN"/>
    <property type="match status" value="1"/>
</dbReference>
<dbReference type="SUPFAM" id="SSF52540">
    <property type="entry name" value="P-loop containing nucleoside triphosphate hydrolases"/>
    <property type="match status" value="1"/>
</dbReference>
<dbReference type="PROSITE" id="PS00211">
    <property type="entry name" value="ABC_TRANSPORTER_1"/>
    <property type="match status" value="1"/>
</dbReference>
<gene>
    <name evidence="11" type="ORF">ANCDUO_09226</name>
</gene>
<dbReference type="InterPro" id="IPR003439">
    <property type="entry name" value="ABC_transporter-like_ATP-bd"/>
</dbReference>
<feature type="transmembrane region" description="Helical" evidence="9">
    <location>
        <begin position="461"/>
        <end position="480"/>
    </location>
</feature>
<dbReference type="InterPro" id="IPR003593">
    <property type="entry name" value="AAA+_ATPase"/>
</dbReference>
<dbReference type="GO" id="GO:0005524">
    <property type="term" value="F:ATP binding"/>
    <property type="evidence" value="ECO:0007669"/>
    <property type="project" value="UniProtKB-KW"/>
</dbReference>
<keyword evidence="6 11" id="KW-0067">ATP-binding</keyword>
<dbReference type="OrthoDB" id="66620at2759"/>
<evidence type="ECO:0000256" key="9">
    <source>
        <dbReference type="SAM" id="Phobius"/>
    </source>
</evidence>
<dbReference type="Pfam" id="PF01061">
    <property type="entry name" value="ABC2_membrane"/>
    <property type="match status" value="1"/>
</dbReference>
<evidence type="ECO:0000256" key="7">
    <source>
        <dbReference type="ARBA" id="ARBA00022989"/>
    </source>
</evidence>
<protein>
    <submittedName>
        <fullName evidence="11">ABC transporter, ATP-binding protein</fullName>
    </submittedName>
</protein>
<keyword evidence="12" id="KW-1185">Reference proteome</keyword>
<proteinExistence type="inferred from homology"/>
<dbReference type="InterPro" id="IPR017871">
    <property type="entry name" value="ABC_transporter-like_CS"/>
</dbReference>
<evidence type="ECO:0000259" key="10">
    <source>
        <dbReference type="PROSITE" id="PS50893"/>
    </source>
</evidence>
<feature type="transmembrane region" description="Helical" evidence="9">
    <location>
        <begin position="428"/>
        <end position="449"/>
    </location>
</feature>
<reference evidence="11 12" key="1">
    <citation type="submission" date="2013-12" db="EMBL/GenBank/DDBJ databases">
        <title>Draft genome of the parsitic nematode Ancylostoma duodenale.</title>
        <authorList>
            <person name="Mitreva M."/>
        </authorList>
    </citation>
    <scope>NUCLEOTIDE SEQUENCE [LARGE SCALE GENOMIC DNA]</scope>
    <source>
        <strain evidence="11 12">Zhejiang</strain>
    </source>
</reference>
<dbReference type="InterPro" id="IPR050352">
    <property type="entry name" value="ABCG_transporters"/>
</dbReference>
<dbReference type="Gene3D" id="3.40.50.300">
    <property type="entry name" value="P-loop containing nucleotide triphosphate hydrolases"/>
    <property type="match status" value="1"/>
</dbReference>
<dbReference type="GO" id="GO:0140359">
    <property type="term" value="F:ABC-type transporter activity"/>
    <property type="evidence" value="ECO:0007669"/>
    <property type="project" value="InterPro"/>
</dbReference>
<evidence type="ECO:0000313" key="11">
    <source>
        <dbReference type="EMBL" id="KIH60523.1"/>
    </source>
</evidence>
<dbReference type="AlphaFoldDB" id="A0A0C2CUF1"/>
<evidence type="ECO:0000256" key="5">
    <source>
        <dbReference type="ARBA" id="ARBA00022741"/>
    </source>
</evidence>
<keyword evidence="3" id="KW-0813">Transport</keyword>
<dbReference type="SMART" id="SM00382">
    <property type="entry name" value="AAA"/>
    <property type="match status" value="1"/>
</dbReference>
<keyword evidence="5" id="KW-0547">Nucleotide-binding</keyword>
<evidence type="ECO:0000313" key="12">
    <source>
        <dbReference type="Proteomes" id="UP000054047"/>
    </source>
</evidence>
<dbReference type="GO" id="GO:0005886">
    <property type="term" value="C:plasma membrane"/>
    <property type="evidence" value="ECO:0007669"/>
    <property type="project" value="TreeGrafter"/>
</dbReference>
<dbReference type="InterPro" id="IPR027417">
    <property type="entry name" value="P-loop_NTPase"/>
</dbReference>
<comment type="similarity">
    <text evidence="2">Belongs to the ABC transporter superfamily. ABCG family. Eye pigment precursor importer (TC 3.A.1.204) subfamily.</text>
</comment>
<name>A0A0C2CUF1_9BILA</name>
<dbReference type="Proteomes" id="UP000054047">
    <property type="component" value="Unassembled WGS sequence"/>
</dbReference>
<accession>A0A0C2CUF1</accession>
<dbReference type="Pfam" id="PF00005">
    <property type="entry name" value="ABC_tran"/>
    <property type="match status" value="1"/>
</dbReference>
<dbReference type="GO" id="GO:0016887">
    <property type="term" value="F:ATP hydrolysis activity"/>
    <property type="evidence" value="ECO:0007669"/>
    <property type="project" value="InterPro"/>
</dbReference>
<dbReference type="EMBL" id="KN730883">
    <property type="protein sequence ID" value="KIH60523.1"/>
    <property type="molecule type" value="Genomic_DNA"/>
</dbReference>
<feature type="transmembrane region" description="Helical" evidence="9">
    <location>
        <begin position="486"/>
        <end position="514"/>
    </location>
</feature>
<sequence>MDEKDETTSLLSATQSTVYGSATTAATHVLDAVEPITLSWNRLRVSVKKGGRELLHGVTGLARPGELLALMGARLYDHLSTEIKLCEEPEEKRKFEVLGWCSGNGFIMPLHRGAGKTTLLNTLLSRNLKGLTVEGTVAVNGNQIGRDITAISGYAQQEEMFVGTLTARLRTNLPSERREKRVNVVLTQLGLTKCQNTRIGVTGVLKGISGGEARRLTFACEMLSNPALLFCDEPTTGLDSFMAENVVQVLSKLAKSGRTVVCTIHQPASQLYLMFDRVMFLAGGRTAFLGSPRECIQFFEDCDAPCPHNYNPADLIIHTLAVVPHEEEACRQRITQICDAYESGHYGHAVVQEVEKIPVTEVPRGRRRLDFFTQVAALLHRYCLDNLRNPSLARAKLLQKFVMGIFVGLLYLRTPLTRVGIGNLNGALFYIVGELTYSTLFGILTCLPGDYPLVVREYHDGIYYIFSYYLARILSYIPLFSIDGLLMLYVCYWMVGFSSSVTQVLFATLIAFLVEQSSSAFGVAASLAGPLLTLLSLTGGLFANVGSLPPYVSWIQYLSWFRYGFEALAINQWSEVNGANSTFWNDQRRDEVLAQFSFKADRFALDQLLMVAFIVVFYTIGYMGLWIRVYKSR</sequence>
<feature type="transmembrane region" description="Helical" evidence="9">
    <location>
        <begin position="521"/>
        <end position="543"/>
    </location>
</feature>
<evidence type="ECO:0000256" key="1">
    <source>
        <dbReference type="ARBA" id="ARBA00004141"/>
    </source>
</evidence>
<keyword evidence="7 9" id="KW-1133">Transmembrane helix</keyword>
<evidence type="ECO:0000256" key="2">
    <source>
        <dbReference type="ARBA" id="ARBA00005814"/>
    </source>
</evidence>
<feature type="domain" description="ABC transporter" evidence="10">
    <location>
        <begin position="38"/>
        <end position="308"/>
    </location>
</feature>
<dbReference type="InterPro" id="IPR013525">
    <property type="entry name" value="ABC2_TM"/>
</dbReference>
<feature type="transmembrane region" description="Helical" evidence="9">
    <location>
        <begin position="608"/>
        <end position="627"/>
    </location>
</feature>
<keyword evidence="8 9" id="KW-0472">Membrane</keyword>
<evidence type="ECO:0000256" key="3">
    <source>
        <dbReference type="ARBA" id="ARBA00022448"/>
    </source>
</evidence>
<organism evidence="11 12">
    <name type="scientific">Ancylostoma duodenale</name>
    <dbReference type="NCBI Taxonomy" id="51022"/>
    <lineage>
        <taxon>Eukaryota</taxon>
        <taxon>Metazoa</taxon>
        <taxon>Ecdysozoa</taxon>
        <taxon>Nematoda</taxon>
        <taxon>Chromadorea</taxon>
        <taxon>Rhabditida</taxon>
        <taxon>Rhabditina</taxon>
        <taxon>Rhabditomorpha</taxon>
        <taxon>Strongyloidea</taxon>
        <taxon>Ancylostomatidae</taxon>
        <taxon>Ancylostomatinae</taxon>
        <taxon>Ancylostoma</taxon>
    </lineage>
</organism>
<comment type="subcellular location">
    <subcellularLocation>
        <location evidence="1">Membrane</location>
        <topology evidence="1">Multi-pass membrane protein</topology>
    </subcellularLocation>
</comment>
<dbReference type="PROSITE" id="PS50893">
    <property type="entry name" value="ABC_TRANSPORTER_2"/>
    <property type="match status" value="1"/>
</dbReference>
<evidence type="ECO:0000256" key="6">
    <source>
        <dbReference type="ARBA" id="ARBA00022840"/>
    </source>
</evidence>
<dbReference type="Pfam" id="PF19055">
    <property type="entry name" value="ABC2_membrane_7"/>
    <property type="match status" value="1"/>
</dbReference>
<evidence type="ECO:0000256" key="4">
    <source>
        <dbReference type="ARBA" id="ARBA00022692"/>
    </source>
</evidence>
<dbReference type="InterPro" id="IPR043926">
    <property type="entry name" value="ABCG_dom"/>
</dbReference>
<evidence type="ECO:0000256" key="8">
    <source>
        <dbReference type="ARBA" id="ARBA00023136"/>
    </source>
</evidence>
<dbReference type="PANTHER" id="PTHR48041">
    <property type="entry name" value="ABC TRANSPORTER G FAMILY MEMBER 28"/>
    <property type="match status" value="1"/>
</dbReference>
<keyword evidence="4 9" id="KW-0812">Transmembrane</keyword>